<evidence type="ECO:0000256" key="1">
    <source>
        <dbReference type="SAM" id="Coils"/>
    </source>
</evidence>
<dbReference type="PANTHER" id="PTHR30441">
    <property type="entry name" value="DUF748 DOMAIN-CONTAINING PROTEIN"/>
    <property type="match status" value="1"/>
</dbReference>
<dbReference type="Proteomes" id="UP000885832">
    <property type="component" value="Unassembled WGS sequence"/>
</dbReference>
<comment type="caution">
    <text evidence="4">The sequence shown here is derived from an EMBL/GenBank/DDBJ whole genome shotgun (WGS) entry which is preliminary data.</text>
</comment>
<dbReference type="Pfam" id="PF05170">
    <property type="entry name" value="AsmA"/>
    <property type="match status" value="1"/>
</dbReference>
<organism evidence="4">
    <name type="scientific">Candidatus Tenderia electrophaga</name>
    <dbReference type="NCBI Taxonomy" id="1748243"/>
    <lineage>
        <taxon>Bacteria</taxon>
        <taxon>Pseudomonadati</taxon>
        <taxon>Pseudomonadota</taxon>
        <taxon>Gammaproteobacteria</taxon>
        <taxon>Candidatus Tenderiales</taxon>
        <taxon>Candidatus Tenderiaceae</taxon>
        <taxon>Candidatus Tenderia</taxon>
    </lineage>
</organism>
<feature type="compositionally biased region" description="Low complexity" evidence="2">
    <location>
        <begin position="100"/>
        <end position="120"/>
    </location>
</feature>
<evidence type="ECO:0000259" key="3">
    <source>
        <dbReference type="Pfam" id="PF05170"/>
    </source>
</evidence>
<accession>A0A832J6A7</accession>
<dbReference type="GO" id="GO:0005886">
    <property type="term" value="C:plasma membrane"/>
    <property type="evidence" value="ECO:0007669"/>
    <property type="project" value="TreeGrafter"/>
</dbReference>
<feature type="region of interest" description="Disordered" evidence="2">
    <location>
        <begin position="96"/>
        <end position="121"/>
    </location>
</feature>
<sequence>MQAQISSAVEETSGRQLNIEGDIGLSLFPWVGMKLGKITLSNANGFADAPFAQIESAEVKLKLLPLLKQEVEMKAITLRGLNLNLQIDAQGKTNWDDLSQSETTTTTPATPQPSPANSSSDQTSAFSLAALAIGGVEITNANISYDDRVSKARYTIKQLNLITGPVSLNKPLDISLSSQFSSNQPDISGTLELKTRITADIINGQQHRLDNTQLTLNVDSPEFASRGQLKLSSDIAIDLARQQYQLSQLVFETNLENADLPQGRLIAKLMTNINANLKQQTATLANLTLSAYDLSINANLNATKILGQPEFNGKLAIAPFNARQLLQTLGQEAPETADIETLKKVALNMEFDGTTEAIRIKPLQLQLDDSNIAGWLEADLAADQPMPGLRYALTIDDIDADRYLPPASETETTIAPPASAGAAAASTLPMELMRQLNIDGQLDIGKLKISGLHISDITTRLTAKDGQIQLLPSAKLYQGQYQGRIQVDARQDIPRFKLDESLNNIAAAPLLKDLMDDDMVSGKGSIRAKLTTMGHSPEAMTKALNGTLAINFKNGAVKDFNLAQMVREAKAKLKKQPPPAKVADKGTDFTELSATFKIINGVVHNNDLRTKAPFVRIDGKGKVDLVKEQLDYTVRAAIVKTEQGEGGAALDELKGLKVPVRITGSFAQPKFDLQYDEILKARGKEELAKAKAKLKAKLDAEKQKLAAKKAKLQTEAKRRLAAEKAAARQKLEAKKAAAQQKLDAKKEAARLKLEQEKEQLKQQAEDALKDKLKGLFK</sequence>
<keyword evidence="1" id="KW-0175">Coiled coil</keyword>
<dbReference type="InterPro" id="IPR007844">
    <property type="entry name" value="AsmA"/>
</dbReference>
<dbReference type="AlphaFoldDB" id="A0A832J6A7"/>
<name>A0A832J6A7_9GAMM</name>
<feature type="domain" description="AsmA" evidence="3">
    <location>
        <begin position="4"/>
        <end position="608"/>
    </location>
</feature>
<evidence type="ECO:0000313" key="4">
    <source>
        <dbReference type="EMBL" id="HHJ81343.1"/>
    </source>
</evidence>
<gene>
    <name evidence="4" type="ORF">ENJ65_06885</name>
</gene>
<protein>
    <submittedName>
        <fullName evidence="4">AsmA family protein</fullName>
    </submittedName>
</protein>
<feature type="coiled-coil region" evidence="1">
    <location>
        <begin position="684"/>
        <end position="770"/>
    </location>
</feature>
<dbReference type="InterPro" id="IPR052894">
    <property type="entry name" value="AsmA-related"/>
</dbReference>
<proteinExistence type="predicted"/>
<reference evidence="4" key="1">
    <citation type="journal article" date="2020" name="mSystems">
        <title>Genome- and Community-Level Interaction Insights into Carbon Utilization and Element Cycling Functions of Hydrothermarchaeota in Hydrothermal Sediment.</title>
        <authorList>
            <person name="Zhou Z."/>
            <person name="Liu Y."/>
            <person name="Xu W."/>
            <person name="Pan J."/>
            <person name="Luo Z.H."/>
            <person name="Li M."/>
        </authorList>
    </citation>
    <scope>NUCLEOTIDE SEQUENCE [LARGE SCALE GENOMIC DNA]</scope>
    <source>
        <strain evidence="4">HyVt-505</strain>
    </source>
</reference>
<evidence type="ECO:0000256" key="2">
    <source>
        <dbReference type="SAM" id="MobiDB-lite"/>
    </source>
</evidence>
<dbReference type="EMBL" id="DRNF01000434">
    <property type="protein sequence ID" value="HHJ81343.1"/>
    <property type="molecule type" value="Genomic_DNA"/>
</dbReference>
<dbReference type="PANTHER" id="PTHR30441:SF4">
    <property type="entry name" value="PROTEIN ASMA"/>
    <property type="match status" value="1"/>
</dbReference>
<dbReference type="GO" id="GO:0090313">
    <property type="term" value="P:regulation of protein targeting to membrane"/>
    <property type="evidence" value="ECO:0007669"/>
    <property type="project" value="TreeGrafter"/>
</dbReference>